<feature type="coiled-coil region" evidence="2">
    <location>
        <begin position="461"/>
        <end position="499"/>
    </location>
</feature>
<gene>
    <name evidence="5" type="ORF">QTO34_002230</name>
</gene>
<proteinExistence type="predicted"/>
<feature type="region of interest" description="Disordered" evidence="3">
    <location>
        <begin position="223"/>
        <end position="291"/>
    </location>
</feature>
<dbReference type="EMBL" id="JAULJE010000011">
    <property type="protein sequence ID" value="KAK1337597.1"/>
    <property type="molecule type" value="Genomic_DNA"/>
</dbReference>
<feature type="coiled-coil region" evidence="2">
    <location>
        <begin position="358"/>
        <end position="389"/>
    </location>
</feature>
<feature type="region of interest" description="Disordered" evidence="3">
    <location>
        <begin position="502"/>
        <end position="554"/>
    </location>
</feature>
<dbReference type="Pfam" id="PF14818">
    <property type="entry name" value="SOGA1-2-like_CC"/>
    <property type="match status" value="1"/>
</dbReference>
<feature type="region of interest" description="Disordered" evidence="3">
    <location>
        <begin position="624"/>
        <end position="697"/>
    </location>
</feature>
<dbReference type="InterPro" id="IPR027882">
    <property type="entry name" value="SOGA1/2-like_CC"/>
</dbReference>
<dbReference type="Proteomes" id="UP001177744">
    <property type="component" value="Unassembled WGS sequence"/>
</dbReference>
<dbReference type="GO" id="GO:0000922">
    <property type="term" value="C:spindle pole"/>
    <property type="evidence" value="ECO:0007669"/>
    <property type="project" value="TreeGrafter"/>
</dbReference>
<evidence type="ECO:0000259" key="4">
    <source>
        <dbReference type="Pfam" id="PF14818"/>
    </source>
</evidence>
<feature type="compositionally biased region" description="Polar residues" evidence="3">
    <location>
        <begin position="684"/>
        <end position="697"/>
    </location>
</feature>
<dbReference type="GO" id="GO:0016328">
    <property type="term" value="C:lateral plasma membrane"/>
    <property type="evidence" value="ECO:0007669"/>
    <property type="project" value="TreeGrafter"/>
</dbReference>
<dbReference type="GO" id="GO:0030496">
    <property type="term" value="C:midbody"/>
    <property type="evidence" value="ECO:0007669"/>
    <property type="project" value="TreeGrafter"/>
</dbReference>
<evidence type="ECO:0000256" key="2">
    <source>
        <dbReference type="SAM" id="Coils"/>
    </source>
</evidence>
<dbReference type="GO" id="GO:0097427">
    <property type="term" value="C:microtubule bundle"/>
    <property type="evidence" value="ECO:0007669"/>
    <property type="project" value="TreeGrafter"/>
</dbReference>
<dbReference type="GO" id="GO:0001578">
    <property type="term" value="P:microtubule bundle formation"/>
    <property type="evidence" value="ECO:0007669"/>
    <property type="project" value="TreeGrafter"/>
</dbReference>
<dbReference type="GO" id="GO:0045197">
    <property type="term" value="P:establishment or maintenance of epithelial cell apical/basal polarity"/>
    <property type="evidence" value="ECO:0007669"/>
    <property type="project" value="TreeGrafter"/>
</dbReference>
<protein>
    <recommendedName>
        <fullName evidence="4">SOGA 1/2-like coiled-coil domain-containing protein</fullName>
    </recommendedName>
</protein>
<evidence type="ECO:0000256" key="1">
    <source>
        <dbReference type="ARBA" id="ARBA00023054"/>
    </source>
</evidence>
<feature type="compositionally biased region" description="Basic and acidic residues" evidence="3">
    <location>
        <begin position="545"/>
        <end position="554"/>
    </location>
</feature>
<dbReference type="InterPro" id="IPR049885">
    <property type="entry name" value="MTCL1-3"/>
</dbReference>
<name>A0AA40HUM5_CNENI</name>
<dbReference type="GO" id="GO:0016327">
    <property type="term" value="C:apicolateral plasma membrane"/>
    <property type="evidence" value="ECO:0007669"/>
    <property type="project" value="TreeGrafter"/>
</dbReference>
<feature type="region of interest" description="Disordered" evidence="3">
    <location>
        <begin position="415"/>
        <end position="434"/>
    </location>
</feature>
<feature type="compositionally biased region" description="Pro residues" evidence="3">
    <location>
        <begin position="520"/>
        <end position="529"/>
    </location>
</feature>
<evidence type="ECO:0000256" key="3">
    <source>
        <dbReference type="SAM" id="MobiDB-lite"/>
    </source>
</evidence>
<dbReference type="GO" id="GO:0008017">
    <property type="term" value="F:microtubule binding"/>
    <property type="evidence" value="ECO:0007669"/>
    <property type="project" value="TreeGrafter"/>
</dbReference>
<dbReference type="AlphaFoldDB" id="A0AA40HUM5"/>
<reference evidence="5" key="1">
    <citation type="submission" date="2023-06" db="EMBL/GenBank/DDBJ databases">
        <title>Reference genome for the Northern bat (Eptesicus nilssonii), a most northern bat species.</title>
        <authorList>
            <person name="Laine V.N."/>
            <person name="Pulliainen A.T."/>
            <person name="Lilley T.M."/>
        </authorList>
    </citation>
    <scope>NUCLEOTIDE SEQUENCE</scope>
    <source>
        <strain evidence="5">BLF_Eptnil</strain>
        <tissue evidence="5">Kidney</tissue>
    </source>
</reference>
<accession>A0AA40HUM5</accession>
<keyword evidence="6" id="KW-1185">Reference proteome</keyword>
<feature type="domain" description="SOGA 1/2-like coiled-coil" evidence="4">
    <location>
        <begin position="451"/>
        <end position="504"/>
    </location>
</feature>
<dbReference type="PANTHER" id="PTHR15742">
    <property type="entry name" value="GIRDIN"/>
    <property type="match status" value="1"/>
</dbReference>
<evidence type="ECO:0000313" key="5">
    <source>
        <dbReference type="EMBL" id="KAK1337597.1"/>
    </source>
</evidence>
<dbReference type="PANTHER" id="PTHR15742:SF3">
    <property type="entry name" value="MICROTUBULE CROSS-LINKING FACTOR 1"/>
    <property type="match status" value="1"/>
</dbReference>
<feature type="compositionally biased region" description="Basic and acidic residues" evidence="3">
    <location>
        <begin position="646"/>
        <end position="664"/>
    </location>
</feature>
<organism evidence="5 6">
    <name type="scientific">Cnephaeus nilssonii</name>
    <name type="common">Northern bat</name>
    <name type="synonym">Eptesicus nilssonii</name>
    <dbReference type="NCBI Taxonomy" id="3371016"/>
    <lineage>
        <taxon>Eukaryota</taxon>
        <taxon>Metazoa</taxon>
        <taxon>Chordata</taxon>
        <taxon>Craniata</taxon>
        <taxon>Vertebrata</taxon>
        <taxon>Euteleostomi</taxon>
        <taxon>Mammalia</taxon>
        <taxon>Eutheria</taxon>
        <taxon>Laurasiatheria</taxon>
        <taxon>Chiroptera</taxon>
        <taxon>Yangochiroptera</taxon>
        <taxon>Vespertilionidae</taxon>
        <taxon>Cnephaeus</taxon>
    </lineage>
</organism>
<keyword evidence="1 2" id="KW-0175">Coiled coil</keyword>
<evidence type="ECO:0000313" key="6">
    <source>
        <dbReference type="Proteomes" id="UP001177744"/>
    </source>
</evidence>
<comment type="caution">
    <text evidence="5">The sequence shown here is derived from an EMBL/GenBank/DDBJ whole genome shotgun (WGS) entry which is preliminary data.</text>
</comment>
<sequence length="697" mass="78471">MPLAKHTAVPAPGRQAEALRAMWGCCVPPQSSNAGSCQSGAHSAQHKHLSTALAGRGRPGLPDTLFAENCSCLPIGAIVQGLSRSPVSEALIKTAGTGSPDLPLAPGPRHANKSSISWGMFLNTDHSEELQGQLAQVTRLHQEETEKLTHKIRKMEEDHLYALRWKELEMHSLALQGVLPERTWSDERSLVQQELRSLKQNIFLFYVKLRWLLKHWRRGKQMEEEGEDFTESEHPELYPRPGELGVQGDPNGASPDRDDDSPGCGSSVGEHSPHSPVQIGDHGSRLQPADGGQLHGQILKVASRQGKDIFHLPLRVMVHECSQHVLEPRGQVAVVRSTWSTLLSTSLKGTVLEKAVENQQLFNALKTLLEDLRSELREDECARLRLQQQYASDKAAWDVEWAMLKCRLEQLEEKTGKSLGEPGSTTDSKGAFRKERETHQKLLADSHGLVMDLRWQIHHSEKNWNREKVELLDRLDRDRQEWERQRKELLWKIEQLQKENSPRRGGNFLCDQKEGNIRPFAPPGSPRMPQPLGMWPCTESDSTSFEDRPLSKLKESDRCSARENLYLDALSLEDEPEEPPARGPQKEFRNCLPQEEENHKGNLQRAVSVSSMSEFQRLMDVSPFLPEKGLPTASSKEDITPPLSPDDLKYIEEFNSKSWDERPPDPWAGRTEGGRLGARPLWSLSLTRPGTSPRASP</sequence>